<dbReference type="RefSeq" id="XP_040704152.1">
    <property type="nucleotide sequence ID" value="XM_040850873.1"/>
</dbReference>
<keyword evidence="1" id="KW-0378">Hydrolase</keyword>
<dbReference type="InterPro" id="IPR029018">
    <property type="entry name" value="Hex-like_dom2"/>
</dbReference>
<dbReference type="VEuPathDB" id="FungiDB:ASPSYDRAFT_76868"/>
<dbReference type="PANTHER" id="PTHR37842">
    <property type="match status" value="1"/>
</dbReference>
<dbReference type="Proteomes" id="UP000184356">
    <property type="component" value="Unassembled WGS sequence"/>
</dbReference>
<dbReference type="Gene3D" id="1.20.58.2150">
    <property type="match status" value="1"/>
</dbReference>
<feature type="chain" id="PRO_5012657072" description="Gylcosyl hydrolase 115 C-terminal domain-containing protein" evidence="2">
    <location>
        <begin position="20"/>
        <end position="984"/>
    </location>
</feature>
<feature type="domain" description="Gylcosyl hydrolase 115 C-terminal" evidence="3">
    <location>
        <begin position="804"/>
        <end position="980"/>
    </location>
</feature>
<evidence type="ECO:0000256" key="1">
    <source>
        <dbReference type="ARBA" id="ARBA00022801"/>
    </source>
</evidence>
<sequence>MNKCYFVIIFLWGIVSSLLEEPLVAFQDAPGALEIDNAVILRDASDPIGVQIATDSLAEDMEEITGTRPQILEWDGERQPEASAHPVAIIAATVDSPLVSKLVAEGRAVVEDIQGKWETFRTAVVQSPLPGIEHALLITGSDKRGTMYGVFTLAEQMGKSPLHFWADVPTAKHDKIYILDKSTTHGEPSVRYRGIFINDEAPALTSWWAKKGNRTNYTFDAEFYKHVFDLLIRLKANFMWPAMMFFTDDPRNRQLADDYGIVVSTSHAEPMQRASNEWKEDPSLGDWDWVNNNENVTRFMRQGIQRAGGNETYFTLGMRGENDSPIDADDPIAVLREVFTQQREWLTDYYGHNSALQAWTVYKEVMTYYAAGLVPPDDVTLIFTDGNWGNIQRLPTDEERKRAGGIGLYYNFDYVGRPKSWKWQNNNNLPKIYKELSQAHERGADRIWVINVGDIKPVEIPLSFAMDLAWDASRLDFSTIPSYLRALAAREFGEEYAESISGALLEYSHLAGLRKFEMLEPTTYSILNFREAERVLDDWRILAETSQGIYDRIPAERRDALYHLLLYPAQAGYNYYRILLGQGRNRQYSFERRNSANQVAQQVLDNFEDDYNLVLEYDSMADGKWDGIMSTPKFDMEVADWRPSSRDVLANLSYVQLRQDFDYAFGNLGIYVEQSLGAYRQARICASIPPSLPTDQGFSPVMPMMDPYGPSTRIIELFHRGDHRKPLKWTIETPYAWINMSKTSGELSMHHPEERLEVSIDWPNVPTNFSDTVQLRVEWDPSPPYFDLIHIPIRNHRVPDGFIGFPESNGFVSIEAPHYQRSSSGAVSFNHIEYLGSRSRSGSIALRPYTRFRELQNSTKSAWVEYDFYIFNATEPFNATVYINGALDTHPDLPMMYSLALDGEDATFTRVLGEPDEPGDTPPGWAEAVADHVWKRDVEFGALGVGRHTLRWQVNSPEVYLEKIVLSLEETLDSYLGAPETTLI</sequence>
<dbReference type="InterPro" id="IPR042301">
    <property type="entry name" value="GH115_sf"/>
</dbReference>
<evidence type="ECO:0000313" key="5">
    <source>
        <dbReference type="Proteomes" id="UP000184356"/>
    </source>
</evidence>
<dbReference type="PANTHER" id="PTHR37842:SF2">
    <property type="entry name" value="GYLCOSYL HYDROLASE 115 C-TERMINAL DOMAIN-CONTAINING PROTEIN"/>
    <property type="match status" value="1"/>
</dbReference>
<organism evidence="4 5">
    <name type="scientific">Aspergillus sydowii CBS 593.65</name>
    <dbReference type="NCBI Taxonomy" id="1036612"/>
    <lineage>
        <taxon>Eukaryota</taxon>
        <taxon>Fungi</taxon>
        <taxon>Dikarya</taxon>
        <taxon>Ascomycota</taxon>
        <taxon>Pezizomycotina</taxon>
        <taxon>Eurotiomycetes</taxon>
        <taxon>Eurotiomycetidae</taxon>
        <taxon>Eurotiales</taxon>
        <taxon>Aspergillaceae</taxon>
        <taxon>Aspergillus</taxon>
        <taxon>Aspergillus subgen. Nidulantes</taxon>
    </lineage>
</organism>
<dbReference type="Gene3D" id="3.20.20.520">
    <property type="entry name" value="Glycosyl hydrolase family 115"/>
    <property type="match status" value="1"/>
</dbReference>
<dbReference type="InterPro" id="IPR031924">
    <property type="entry name" value="GH115"/>
</dbReference>
<accession>A0A1L9TLN4</accession>
<protein>
    <recommendedName>
        <fullName evidence="3">Gylcosyl hydrolase 115 C-terminal domain-containing protein</fullName>
    </recommendedName>
</protein>
<keyword evidence="2" id="KW-0732">Signal</keyword>
<dbReference type="GO" id="GO:0016787">
    <property type="term" value="F:hydrolase activity"/>
    <property type="evidence" value="ECO:0007669"/>
    <property type="project" value="UniProtKB-KW"/>
</dbReference>
<dbReference type="Pfam" id="PF15979">
    <property type="entry name" value="Glyco_hydro_115"/>
    <property type="match status" value="1"/>
</dbReference>
<keyword evidence="5" id="KW-1185">Reference proteome</keyword>
<dbReference type="EMBL" id="KV878584">
    <property type="protein sequence ID" value="OJJ60346.1"/>
    <property type="molecule type" value="Genomic_DNA"/>
</dbReference>
<proteinExistence type="predicted"/>
<name>A0A1L9TLN4_9EURO</name>
<feature type="signal peptide" evidence="2">
    <location>
        <begin position="1"/>
        <end position="19"/>
    </location>
</feature>
<evidence type="ECO:0000313" key="4">
    <source>
        <dbReference type="EMBL" id="OJJ60346.1"/>
    </source>
</evidence>
<reference evidence="5" key="1">
    <citation type="journal article" date="2017" name="Genome Biol.">
        <title>Comparative genomics reveals high biological diversity and specific adaptations in the industrially and medically important fungal genus Aspergillus.</title>
        <authorList>
            <person name="de Vries R.P."/>
            <person name="Riley R."/>
            <person name="Wiebenga A."/>
            <person name="Aguilar-Osorio G."/>
            <person name="Amillis S."/>
            <person name="Uchima C.A."/>
            <person name="Anderluh G."/>
            <person name="Asadollahi M."/>
            <person name="Askin M."/>
            <person name="Barry K."/>
            <person name="Battaglia E."/>
            <person name="Bayram O."/>
            <person name="Benocci T."/>
            <person name="Braus-Stromeyer S.A."/>
            <person name="Caldana C."/>
            <person name="Canovas D."/>
            <person name="Cerqueira G.C."/>
            <person name="Chen F."/>
            <person name="Chen W."/>
            <person name="Choi C."/>
            <person name="Clum A."/>
            <person name="Dos Santos R.A."/>
            <person name="Damasio A.R."/>
            <person name="Diallinas G."/>
            <person name="Emri T."/>
            <person name="Fekete E."/>
            <person name="Flipphi M."/>
            <person name="Freyberg S."/>
            <person name="Gallo A."/>
            <person name="Gournas C."/>
            <person name="Habgood R."/>
            <person name="Hainaut M."/>
            <person name="Harispe M.L."/>
            <person name="Henrissat B."/>
            <person name="Hilden K.S."/>
            <person name="Hope R."/>
            <person name="Hossain A."/>
            <person name="Karabika E."/>
            <person name="Karaffa L."/>
            <person name="Karanyi Z."/>
            <person name="Krasevec N."/>
            <person name="Kuo A."/>
            <person name="Kusch H."/>
            <person name="LaButti K."/>
            <person name="Lagendijk E.L."/>
            <person name="Lapidus A."/>
            <person name="Levasseur A."/>
            <person name="Lindquist E."/>
            <person name="Lipzen A."/>
            <person name="Logrieco A.F."/>
            <person name="MacCabe A."/>
            <person name="Maekelae M.R."/>
            <person name="Malavazi I."/>
            <person name="Melin P."/>
            <person name="Meyer V."/>
            <person name="Mielnichuk N."/>
            <person name="Miskei M."/>
            <person name="Molnar A.P."/>
            <person name="Mule G."/>
            <person name="Ngan C.Y."/>
            <person name="Orejas M."/>
            <person name="Orosz E."/>
            <person name="Ouedraogo J.P."/>
            <person name="Overkamp K.M."/>
            <person name="Park H.-S."/>
            <person name="Perrone G."/>
            <person name="Piumi F."/>
            <person name="Punt P.J."/>
            <person name="Ram A.F."/>
            <person name="Ramon A."/>
            <person name="Rauscher S."/>
            <person name="Record E."/>
            <person name="Riano-Pachon D.M."/>
            <person name="Robert V."/>
            <person name="Roehrig J."/>
            <person name="Ruller R."/>
            <person name="Salamov A."/>
            <person name="Salih N.S."/>
            <person name="Samson R.A."/>
            <person name="Sandor E."/>
            <person name="Sanguinetti M."/>
            <person name="Schuetze T."/>
            <person name="Sepcic K."/>
            <person name="Shelest E."/>
            <person name="Sherlock G."/>
            <person name="Sophianopoulou V."/>
            <person name="Squina F.M."/>
            <person name="Sun H."/>
            <person name="Susca A."/>
            <person name="Todd R.B."/>
            <person name="Tsang A."/>
            <person name="Unkles S.E."/>
            <person name="van de Wiele N."/>
            <person name="van Rossen-Uffink D."/>
            <person name="Oliveira J.V."/>
            <person name="Vesth T.C."/>
            <person name="Visser J."/>
            <person name="Yu J.-H."/>
            <person name="Zhou M."/>
            <person name="Andersen M.R."/>
            <person name="Archer D.B."/>
            <person name="Baker S.E."/>
            <person name="Benoit I."/>
            <person name="Brakhage A.A."/>
            <person name="Braus G.H."/>
            <person name="Fischer R."/>
            <person name="Frisvad J.C."/>
            <person name="Goldman G.H."/>
            <person name="Houbraken J."/>
            <person name="Oakley B."/>
            <person name="Pocsi I."/>
            <person name="Scazzocchio C."/>
            <person name="Seiboth B."/>
            <person name="vanKuyk P.A."/>
            <person name="Wortman J."/>
            <person name="Dyer P.S."/>
            <person name="Grigoriev I.V."/>
        </authorList>
    </citation>
    <scope>NUCLEOTIDE SEQUENCE [LARGE SCALE GENOMIC DNA]</scope>
    <source>
        <strain evidence="5">CBS 593.65</strain>
    </source>
</reference>
<dbReference type="AlphaFoldDB" id="A0A1L9TLN4"/>
<gene>
    <name evidence="4" type="ORF">ASPSYDRAFT_76868</name>
</gene>
<dbReference type="STRING" id="1036612.A0A1L9TLN4"/>
<dbReference type="Gene3D" id="2.60.120.1620">
    <property type="match status" value="1"/>
</dbReference>
<dbReference type="OrthoDB" id="4849794at2759"/>
<dbReference type="Gene3D" id="3.30.379.10">
    <property type="entry name" value="Chitobiase/beta-hexosaminidase domain 2-like"/>
    <property type="match status" value="1"/>
</dbReference>
<dbReference type="GeneID" id="63766946"/>
<evidence type="ECO:0000259" key="3">
    <source>
        <dbReference type="Pfam" id="PF17829"/>
    </source>
</evidence>
<dbReference type="InterPro" id="IPR041437">
    <property type="entry name" value="GH115_C"/>
</dbReference>
<dbReference type="Pfam" id="PF17829">
    <property type="entry name" value="GH115_C"/>
    <property type="match status" value="1"/>
</dbReference>
<evidence type="ECO:0000256" key="2">
    <source>
        <dbReference type="SAM" id="SignalP"/>
    </source>
</evidence>